<feature type="domain" description="NAD-dependent epimerase/dehydratase" evidence="2">
    <location>
        <begin position="4"/>
        <end position="83"/>
    </location>
</feature>
<dbReference type="Proteomes" id="UP000632125">
    <property type="component" value="Unassembled WGS sequence"/>
</dbReference>
<dbReference type="Pfam" id="PF01370">
    <property type="entry name" value="Epimerase"/>
    <property type="match status" value="2"/>
</dbReference>
<dbReference type="InterPro" id="IPR001509">
    <property type="entry name" value="Epimerase_deHydtase"/>
</dbReference>
<dbReference type="InterPro" id="IPR036291">
    <property type="entry name" value="NAD(P)-bd_dom_sf"/>
</dbReference>
<protein>
    <submittedName>
        <fullName evidence="3">SDR family oxidoreductase</fullName>
    </submittedName>
</protein>
<evidence type="ECO:0000256" key="1">
    <source>
        <dbReference type="ARBA" id="ARBA00007637"/>
    </source>
</evidence>
<comment type="similarity">
    <text evidence="1">Belongs to the NAD(P)-dependent epimerase/dehydratase family.</text>
</comment>
<dbReference type="PANTHER" id="PTHR43000">
    <property type="entry name" value="DTDP-D-GLUCOSE 4,6-DEHYDRATASE-RELATED"/>
    <property type="match status" value="1"/>
</dbReference>
<dbReference type="Gene3D" id="3.40.50.720">
    <property type="entry name" value="NAD(P)-binding Rossmann-like Domain"/>
    <property type="match status" value="1"/>
</dbReference>
<dbReference type="AlphaFoldDB" id="A0A927H7T2"/>
<name>A0A927H7T2_9BACL</name>
<dbReference type="CDD" id="cd05265">
    <property type="entry name" value="SDR_a1"/>
    <property type="match status" value="1"/>
</dbReference>
<evidence type="ECO:0000313" key="3">
    <source>
        <dbReference type="EMBL" id="MBD2869914.1"/>
    </source>
</evidence>
<dbReference type="RefSeq" id="WP_190862411.1">
    <property type="nucleotide sequence ID" value="NZ_JACXIY010000017.1"/>
</dbReference>
<sequence length="335" mass="37614">MKVLFIGGTGLISEAVSKLTVEKGHELYLLNRGNRESFVPEGTKVITGDIRDPRSASAALEGRQFDVVVDWIAFTQEHVRADIELFRGRTKQYVFISSASAYQKPPEHYIITEDSTPLENRYWQYSRDKIACERLLMEERERSGFPVTIVRPSFTYGDTMIPAALNSWLHPWSIVARMRKGRPVIVHGDGSSLWTMTHNTDFAKGFVGLLGREEAIGEAYHITSDEVLTWNQIYEAIGEAAGAKPKLVHISSAFLISHDPDLEGGLLGDKAVTSVFDNRKIKGLVPEFEATVPFREGIKRTVAWFEAHPECCTEDEEWNNRMDAIIAAHAAGFKN</sequence>
<keyword evidence="4" id="KW-1185">Reference proteome</keyword>
<reference evidence="3" key="1">
    <citation type="submission" date="2020-09" db="EMBL/GenBank/DDBJ databases">
        <title>A novel bacterium of genus Paenibacillus, isolated from South China Sea.</title>
        <authorList>
            <person name="Huang H."/>
            <person name="Mo K."/>
            <person name="Hu Y."/>
        </authorList>
    </citation>
    <scope>NUCLEOTIDE SEQUENCE</scope>
    <source>
        <strain evidence="3">IB182493</strain>
    </source>
</reference>
<organism evidence="3 4">
    <name type="scientific">Paenibacillus arenilitoris</name>
    <dbReference type="NCBI Taxonomy" id="2772299"/>
    <lineage>
        <taxon>Bacteria</taxon>
        <taxon>Bacillati</taxon>
        <taxon>Bacillota</taxon>
        <taxon>Bacilli</taxon>
        <taxon>Bacillales</taxon>
        <taxon>Paenibacillaceae</taxon>
        <taxon>Paenibacillus</taxon>
    </lineage>
</organism>
<proteinExistence type="inferred from homology"/>
<evidence type="ECO:0000259" key="2">
    <source>
        <dbReference type="Pfam" id="PF01370"/>
    </source>
</evidence>
<evidence type="ECO:0000313" key="4">
    <source>
        <dbReference type="Proteomes" id="UP000632125"/>
    </source>
</evidence>
<comment type="caution">
    <text evidence="3">The sequence shown here is derived from an EMBL/GenBank/DDBJ whole genome shotgun (WGS) entry which is preliminary data.</text>
</comment>
<gene>
    <name evidence="3" type="ORF">IDH41_15090</name>
</gene>
<dbReference type="EMBL" id="JACXIY010000017">
    <property type="protein sequence ID" value="MBD2869914.1"/>
    <property type="molecule type" value="Genomic_DNA"/>
</dbReference>
<dbReference type="SUPFAM" id="SSF51735">
    <property type="entry name" value="NAD(P)-binding Rossmann-fold domains"/>
    <property type="match status" value="1"/>
</dbReference>
<accession>A0A927H7T2</accession>
<feature type="domain" description="NAD-dependent epimerase/dehydratase" evidence="2">
    <location>
        <begin position="89"/>
        <end position="222"/>
    </location>
</feature>